<dbReference type="Proteomes" id="UP000464507">
    <property type="component" value="Chromosome"/>
</dbReference>
<dbReference type="SUPFAM" id="SSF53098">
    <property type="entry name" value="Ribonuclease H-like"/>
    <property type="match status" value="1"/>
</dbReference>
<accession>A0A7L5AJT7</accession>
<dbReference type="GO" id="GO:0008408">
    <property type="term" value="F:3'-5' exonuclease activity"/>
    <property type="evidence" value="ECO:0007669"/>
    <property type="project" value="TreeGrafter"/>
</dbReference>
<dbReference type="OrthoDB" id="9791657at2"/>
<dbReference type="PANTHER" id="PTHR30231:SF4">
    <property type="entry name" value="PROTEIN NEN2"/>
    <property type="match status" value="1"/>
</dbReference>
<keyword evidence="6" id="KW-1185">Reference proteome</keyword>
<dbReference type="NCBIfam" id="NF005927">
    <property type="entry name" value="PRK07942.1"/>
    <property type="match status" value="1"/>
</dbReference>
<evidence type="ECO:0000256" key="3">
    <source>
        <dbReference type="ARBA" id="ARBA00022839"/>
    </source>
</evidence>
<evidence type="ECO:0000256" key="1">
    <source>
        <dbReference type="ARBA" id="ARBA00022722"/>
    </source>
</evidence>
<gene>
    <name evidence="5" type="ORF">BHD05_10780</name>
</gene>
<feature type="domain" description="Exonuclease" evidence="4">
    <location>
        <begin position="8"/>
        <end position="183"/>
    </location>
</feature>
<dbReference type="AlphaFoldDB" id="A0A7L5AJT7"/>
<dbReference type="Pfam" id="PF00929">
    <property type="entry name" value="RNase_T"/>
    <property type="match status" value="1"/>
</dbReference>
<dbReference type="InterPro" id="IPR012337">
    <property type="entry name" value="RNaseH-like_sf"/>
</dbReference>
<evidence type="ECO:0000259" key="4">
    <source>
        <dbReference type="SMART" id="SM00479"/>
    </source>
</evidence>
<name>A0A7L5AJT7_9MICO</name>
<dbReference type="SMART" id="SM00479">
    <property type="entry name" value="EXOIII"/>
    <property type="match status" value="1"/>
</dbReference>
<organism evidence="5 6">
    <name type="scientific">Marisediminicola antarctica</name>
    <dbReference type="NCBI Taxonomy" id="674079"/>
    <lineage>
        <taxon>Bacteria</taxon>
        <taxon>Bacillati</taxon>
        <taxon>Actinomycetota</taxon>
        <taxon>Actinomycetes</taxon>
        <taxon>Micrococcales</taxon>
        <taxon>Microbacteriaceae</taxon>
        <taxon>Marisediminicola</taxon>
    </lineage>
</organism>
<dbReference type="Gene3D" id="3.30.420.10">
    <property type="entry name" value="Ribonuclease H-like superfamily/Ribonuclease H"/>
    <property type="match status" value="1"/>
</dbReference>
<sequence length="227" mass="24568">MSDTWYDKLGVFDLETTGIDVESSRIVSAYVGVIDSFGEPKGVAWLADPGIEIPAGASAVHGITTERARAEGRPAHEVVAEIVSVLRVLLAQGVPITIYNAPYDLTLLNREAIRYGIEPLDMPGPILDPLVLDKAMDTYRKGKRTLATAADVYGVELMDAHDATADAVAAGRVAQAIARKFAVELGDDIAALHTRQVQWCADQAASFQSYKRRTMPDFVADGAWPQR</sequence>
<dbReference type="RefSeq" id="WP_161886436.1">
    <property type="nucleotide sequence ID" value="NZ_CP017146.1"/>
</dbReference>
<dbReference type="CDD" id="cd06127">
    <property type="entry name" value="DEDDh"/>
    <property type="match status" value="1"/>
</dbReference>
<protein>
    <submittedName>
        <fullName evidence="5">DNA polymerase III subunit epsilon</fullName>
    </submittedName>
</protein>
<dbReference type="EMBL" id="CP017146">
    <property type="protein sequence ID" value="QHO70055.1"/>
    <property type="molecule type" value="Genomic_DNA"/>
</dbReference>
<dbReference type="PANTHER" id="PTHR30231">
    <property type="entry name" value="DNA POLYMERASE III SUBUNIT EPSILON"/>
    <property type="match status" value="1"/>
</dbReference>
<keyword evidence="3" id="KW-0269">Exonuclease</keyword>
<dbReference type="KEGG" id="mant:BHD05_10780"/>
<keyword evidence="2" id="KW-0378">Hydrolase</keyword>
<evidence type="ECO:0000313" key="6">
    <source>
        <dbReference type="Proteomes" id="UP000464507"/>
    </source>
</evidence>
<evidence type="ECO:0000256" key="2">
    <source>
        <dbReference type="ARBA" id="ARBA00022801"/>
    </source>
</evidence>
<dbReference type="GO" id="GO:0005829">
    <property type="term" value="C:cytosol"/>
    <property type="evidence" value="ECO:0007669"/>
    <property type="project" value="TreeGrafter"/>
</dbReference>
<keyword evidence="1" id="KW-0540">Nuclease</keyword>
<reference evidence="5 6" key="1">
    <citation type="submission" date="2016-09" db="EMBL/GenBank/DDBJ databases">
        <title>Complete genome sequence of microbes from the polar regions.</title>
        <authorList>
            <person name="Liao L."/>
            <person name="Chen B."/>
        </authorList>
    </citation>
    <scope>NUCLEOTIDE SEQUENCE [LARGE SCALE GENOMIC DNA]</scope>
    <source>
        <strain evidence="5 6">ZS314</strain>
    </source>
</reference>
<dbReference type="InterPro" id="IPR013520">
    <property type="entry name" value="Ribonucl_H"/>
</dbReference>
<dbReference type="InterPro" id="IPR036397">
    <property type="entry name" value="RNaseH_sf"/>
</dbReference>
<dbReference type="GO" id="GO:0003676">
    <property type="term" value="F:nucleic acid binding"/>
    <property type="evidence" value="ECO:0007669"/>
    <property type="project" value="InterPro"/>
</dbReference>
<proteinExistence type="predicted"/>
<evidence type="ECO:0000313" key="5">
    <source>
        <dbReference type="EMBL" id="QHO70055.1"/>
    </source>
</evidence>